<dbReference type="SUPFAM" id="SSF52499">
    <property type="entry name" value="Isochorismatase-like hydrolases"/>
    <property type="match status" value="1"/>
</dbReference>
<dbReference type="PANTHER" id="PTHR14119:SF3">
    <property type="entry name" value="ISOCHORISMATASE DOMAIN-CONTAINING PROTEIN 2"/>
    <property type="match status" value="1"/>
</dbReference>
<dbReference type="InterPro" id="IPR000868">
    <property type="entry name" value="Isochorismatase-like_dom"/>
</dbReference>
<evidence type="ECO:0000313" key="4">
    <source>
        <dbReference type="Proteomes" id="UP000031668"/>
    </source>
</evidence>
<comment type="caution">
    <text evidence="3">The sequence shown here is derived from an EMBL/GenBank/DDBJ whole genome shotgun (WGS) entry which is preliminary data.</text>
</comment>
<dbReference type="InterPro" id="IPR050993">
    <property type="entry name" value="Isochorismatase_domain"/>
</dbReference>
<dbReference type="OMA" id="ACILRTT"/>
<dbReference type="EMBL" id="JWZT01002732">
    <property type="protein sequence ID" value="KII68685.1"/>
    <property type="molecule type" value="Genomic_DNA"/>
</dbReference>
<organism evidence="3 4">
    <name type="scientific">Thelohanellus kitauei</name>
    <name type="common">Myxosporean</name>
    <dbReference type="NCBI Taxonomy" id="669202"/>
    <lineage>
        <taxon>Eukaryota</taxon>
        <taxon>Metazoa</taxon>
        <taxon>Cnidaria</taxon>
        <taxon>Myxozoa</taxon>
        <taxon>Myxosporea</taxon>
        <taxon>Bivalvulida</taxon>
        <taxon>Platysporina</taxon>
        <taxon>Myxobolidae</taxon>
        <taxon>Thelohanellus</taxon>
    </lineage>
</organism>
<dbReference type="PANTHER" id="PTHR14119">
    <property type="entry name" value="HYDROLASE"/>
    <property type="match status" value="1"/>
</dbReference>
<feature type="domain" description="Isochorismatase-like" evidence="2">
    <location>
        <begin position="11"/>
        <end position="78"/>
    </location>
</feature>
<evidence type="ECO:0000313" key="3">
    <source>
        <dbReference type="EMBL" id="KII68685.1"/>
    </source>
</evidence>
<evidence type="ECO:0000259" key="2">
    <source>
        <dbReference type="Pfam" id="PF00857"/>
    </source>
</evidence>
<accession>A0A0C2MX06</accession>
<proteinExistence type="inferred from homology"/>
<dbReference type="OrthoDB" id="269496at2759"/>
<dbReference type="InterPro" id="IPR036380">
    <property type="entry name" value="Isochorismatase-like_sf"/>
</dbReference>
<dbReference type="AlphaFoldDB" id="A0A0C2MX06"/>
<reference evidence="3 4" key="1">
    <citation type="journal article" date="2014" name="Genome Biol. Evol.">
        <title>The genome of the myxosporean Thelohanellus kitauei shows adaptations to nutrient acquisition within its fish host.</title>
        <authorList>
            <person name="Yang Y."/>
            <person name="Xiong J."/>
            <person name="Zhou Z."/>
            <person name="Huo F."/>
            <person name="Miao W."/>
            <person name="Ran C."/>
            <person name="Liu Y."/>
            <person name="Zhang J."/>
            <person name="Feng J."/>
            <person name="Wang M."/>
            <person name="Wang M."/>
            <person name="Wang L."/>
            <person name="Yao B."/>
        </authorList>
    </citation>
    <scope>NUCLEOTIDE SEQUENCE [LARGE SCALE GENOMIC DNA]</scope>
    <source>
        <strain evidence="3">Wuqing</strain>
    </source>
</reference>
<evidence type="ECO:0000256" key="1">
    <source>
        <dbReference type="ARBA" id="ARBA00006336"/>
    </source>
</evidence>
<keyword evidence="4" id="KW-1185">Reference proteome</keyword>
<gene>
    <name evidence="3" type="ORF">RF11_09560</name>
</gene>
<dbReference type="Gene3D" id="3.40.50.850">
    <property type="entry name" value="Isochorismatase-like"/>
    <property type="match status" value="1"/>
</dbReference>
<comment type="similarity">
    <text evidence="1">Belongs to the isochorismatase family.</text>
</comment>
<protein>
    <submittedName>
        <fullName evidence="3">Isochorismatase family protein 1B</fullName>
    </submittedName>
</protein>
<dbReference type="Pfam" id="PF00857">
    <property type="entry name" value="Isochorismatase"/>
    <property type="match status" value="1"/>
</dbReference>
<dbReference type="Proteomes" id="UP000031668">
    <property type="component" value="Unassembled WGS sequence"/>
</dbReference>
<sequence>MMTEDVKNIVQTKLRQRSSFVVFGIESHVCVQQTALDLKELKHDVHIVADAVSSRNKCDTTYSLERMRQSGCFITTFEAVIFDLLRDYSHPHAREIINLVKD</sequence>
<name>A0A0C2MX06_THEKT</name>